<dbReference type="STRING" id="687842.ASU31_05240"/>
<comment type="caution">
    <text evidence="2">The sequence shown here is derived from an EMBL/GenBank/DDBJ whole genome shotgun (WGS) entry which is preliminary data.</text>
</comment>
<sequence>MKITKAVIYLTVLLLIISTLATLKLEAASDGFDQYGLLFTIVFLESAMIAIGILVLNRSICFWIFHPPLFVPI</sequence>
<feature type="transmembrane region" description="Helical" evidence="1">
    <location>
        <begin position="37"/>
        <end position="56"/>
    </location>
</feature>
<protein>
    <submittedName>
        <fullName evidence="2">Uncharacterized protein</fullName>
    </submittedName>
</protein>
<keyword evidence="3" id="KW-1185">Reference proteome</keyword>
<proteinExistence type="predicted"/>
<evidence type="ECO:0000256" key="1">
    <source>
        <dbReference type="SAM" id="Phobius"/>
    </source>
</evidence>
<organism evidence="2 3">
    <name type="scientific">Pedobacter ginsenosidimutans</name>
    <dbReference type="NCBI Taxonomy" id="687842"/>
    <lineage>
        <taxon>Bacteria</taxon>
        <taxon>Pseudomonadati</taxon>
        <taxon>Bacteroidota</taxon>
        <taxon>Sphingobacteriia</taxon>
        <taxon>Sphingobacteriales</taxon>
        <taxon>Sphingobacteriaceae</taxon>
        <taxon>Pedobacter</taxon>
    </lineage>
</organism>
<keyword evidence="1" id="KW-0812">Transmembrane</keyword>
<keyword evidence="1" id="KW-1133">Transmembrane helix</keyword>
<keyword evidence="1" id="KW-0472">Membrane</keyword>
<dbReference type="RefSeq" id="WP_057931327.1">
    <property type="nucleotide sequence ID" value="NZ_LMZQ01000003.1"/>
</dbReference>
<name>A0A0T5VTD5_9SPHI</name>
<reference evidence="2 3" key="1">
    <citation type="submission" date="2015-11" db="EMBL/GenBank/DDBJ databases">
        <title>Sequence of Pedobacter ginsenosidimutans.</title>
        <authorList>
            <person name="Carson E."/>
            <person name="Keyser V."/>
            <person name="Newman J."/>
            <person name="Miller J."/>
        </authorList>
    </citation>
    <scope>NUCLEOTIDE SEQUENCE [LARGE SCALE GENOMIC DNA]</scope>
    <source>
        <strain evidence="2 3">KACC 14530</strain>
    </source>
</reference>
<dbReference type="AlphaFoldDB" id="A0A0T5VTD5"/>
<dbReference type="EMBL" id="LMZQ01000003">
    <property type="protein sequence ID" value="KRT17080.1"/>
    <property type="molecule type" value="Genomic_DNA"/>
</dbReference>
<accession>A0A0T5VTD5</accession>
<gene>
    <name evidence="2" type="ORF">ASU31_05240</name>
</gene>
<dbReference type="Proteomes" id="UP000051950">
    <property type="component" value="Unassembled WGS sequence"/>
</dbReference>
<evidence type="ECO:0000313" key="3">
    <source>
        <dbReference type="Proteomes" id="UP000051950"/>
    </source>
</evidence>
<evidence type="ECO:0000313" key="2">
    <source>
        <dbReference type="EMBL" id="KRT17080.1"/>
    </source>
</evidence>